<feature type="transmembrane region" description="Helical" evidence="1">
    <location>
        <begin position="59"/>
        <end position="79"/>
    </location>
</feature>
<accession>A0AAV4CF54</accession>
<dbReference type="EMBL" id="BLXT01006250">
    <property type="protein sequence ID" value="GFO30578.1"/>
    <property type="molecule type" value="Genomic_DNA"/>
</dbReference>
<gene>
    <name evidence="2" type="ORF">PoB_005708300</name>
</gene>
<proteinExistence type="predicted"/>
<organism evidence="2 3">
    <name type="scientific">Plakobranchus ocellatus</name>
    <dbReference type="NCBI Taxonomy" id="259542"/>
    <lineage>
        <taxon>Eukaryota</taxon>
        <taxon>Metazoa</taxon>
        <taxon>Spiralia</taxon>
        <taxon>Lophotrochozoa</taxon>
        <taxon>Mollusca</taxon>
        <taxon>Gastropoda</taxon>
        <taxon>Heterobranchia</taxon>
        <taxon>Euthyneura</taxon>
        <taxon>Panpulmonata</taxon>
        <taxon>Sacoglossa</taxon>
        <taxon>Placobranchoidea</taxon>
        <taxon>Plakobranchidae</taxon>
        <taxon>Plakobranchus</taxon>
    </lineage>
</organism>
<evidence type="ECO:0000313" key="3">
    <source>
        <dbReference type="Proteomes" id="UP000735302"/>
    </source>
</evidence>
<keyword evidence="1" id="KW-1133">Transmembrane helix</keyword>
<reference evidence="2 3" key="1">
    <citation type="journal article" date="2021" name="Elife">
        <title>Chloroplast acquisition without the gene transfer in kleptoplastic sea slugs, Plakobranchus ocellatus.</title>
        <authorList>
            <person name="Maeda T."/>
            <person name="Takahashi S."/>
            <person name="Yoshida T."/>
            <person name="Shimamura S."/>
            <person name="Takaki Y."/>
            <person name="Nagai Y."/>
            <person name="Toyoda A."/>
            <person name="Suzuki Y."/>
            <person name="Arimoto A."/>
            <person name="Ishii H."/>
            <person name="Satoh N."/>
            <person name="Nishiyama T."/>
            <person name="Hasebe M."/>
            <person name="Maruyama T."/>
            <person name="Minagawa J."/>
            <person name="Obokata J."/>
            <person name="Shigenobu S."/>
        </authorList>
    </citation>
    <scope>NUCLEOTIDE SEQUENCE [LARGE SCALE GENOMIC DNA]</scope>
</reference>
<keyword evidence="1" id="KW-0472">Membrane</keyword>
<name>A0AAV4CF54_9GAST</name>
<keyword evidence="3" id="KW-1185">Reference proteome</keyword>
<dbReference type="Proteomes" id="UP000735302">
    <property type="component" value="Unassembled WGS sequence"/>
</dbReference>
<protein>
    <submittedName>
        <fullName evidence="2">Uncharacterized protein</fullName>
    </submittedName>
</protein>
<dbReference type="AlphaFoldDB" id="A0AAV4CF54"/>
<keyword evidence="1" id="KW-0812">Transmembrane</keyword>
<evidence type="ECO:0000313" key="2">
    <source>
        <dbReference type="EMBL" id="GFO30578.1"/>
    </source>
</evidence>
<sequence>MTLQLLFHAIPRQIDSKTSEKTWYSRRFGLLIPPFSPQLHLSNHLCALNSKTATLNLSFLYPFPFPSLITLGLFFHSLADNDFTSKHQGPSQFSRLSQILSS</sequence>
<comment type="caution">
    <text evidence="2">The sequence shown here is derived from an EMBL/GenBank/DDBJ whole genome shotgun (WGS) entry which is preliminary data.</text>
</comment>
<evidence type="ECO:0000256" key="1">
    <source>
        <dbReference type="SAM" id="Phobius"/>
    </source>
</evidence>